<name>A0A1Q3EDV8_LENED</name>
<evidence type="ECO:0000313" key="3">
    <source>
        <dbReference type="Proteomes" id="UP000188533"/>
    </source>
</evidence>
<protein>
    <submittedName>
        <fullName evidence="2">Uncharacterized protein</fullName>
    </submittedName>
</protein>
<sequence length="96" mass="10804">MRRILGASFGPQEDTSETRISSKLQRSTLLSSYYSRVIHNCISAISIILNRDSVTTYTKLVTHFDLQDMSCLVEQEFLARTTVAKLSIISVAVMNM</sequence>
<gene>
    <name evidence="2" type="ORF">LENED_007162</name>
</gene>
<organism evidence="2 3">
    <name type="scientific">Lentinula edodes</name>
    <name type="common">Shiitake mushroom</name>
    <name type="synonym">Lentinus edodes</name>
    <dbReference type="NCBI Taxonomy" id="5353"/>
    <lineage>
        <taxon>Eukaryota</taxon>
        <taxon>Fungi</taxon>
        <taxon>Dikarya</taxon>
        <taxon>Basidiomycota</taxon>
        <taxon>Agaricomycotina</taxon>
        <taxon>Agaricomycetes</taxon>
        <taxon>Agaricomycetidae</taxon>
        <taxon>Agaricales</taxon>
        <taxon>Marasmiineae</taxon>
        <taxon>Omphalotaceae</taxon>
        <taxon>Lentinula</taxon>
    </lineage>
</organism>
<dbReference type="EMBL" id="BDGU01000245">
    <property type="protein sequence ID" value="GAW05314.1"/>
    <property type="molecule type" value="Genomic_DNA"/>
</dbReference>
<dbReference type="AlphaFoldDB" id="A0A1Q3EDV8"/>
<proteinExistence type="predicted"/>
<evidence type="ECO:0000313" key="2">
    <source>
        <dbReference type="EMBL" id="GAW05314.1"/>
    </source>
</evidence>
<dbReference type="Proteomes" id="UP000188533">
    <property type="component" value="Unassembled WGS sequence"/>
</dbReference>
<keyword evidence="3" id="KW-1185">Reference proteome</keyword>
<reference evidence="2 3" key="2">
    <citation type="submission" date="2017-02" db="EMBL/GenBank/DDBJ databases">
        <title>A genome survey and senescence transcriptome analysis in Lentinula edodes.</title>
        <authorList>
            <person name="Sakamoto Y."/>
            <person name="Nakade K."/>
            <person name="Sato S."/>
            <person name="Yoshida Y."/>
            <person name="Miyazaki K."/>
            <person name="Natsume S."/>
            <person name="Konno N."/>
        </authorList>
    </citation>
    <scope>NUCLEOTIDE SEQUENCE [LARGE SCALE GENOMIC DNA]</scope>
    <source>
        <strain evidence="2 3">NBRC 111202</strain>
    </source>
</reference>
<accession>A0A1Q3EDV8</accession>
<reference evidence="2 3" key="1">
    <citation type="submission" date="2016-08" db="EMBL/GenBank/DDBJ databases">
        <authorList>
            <consortium name="Lentinula edodes genome sequencing consortium"/>
            <person name="Sakamoto Y."/>
            <person name="Nakade K."/>
            <person name="Sato S."/>
            <person name="Yoshida Y."/>
            <person name="Miyazaki K."/>
            <person name="Natsume S."/>
            <person name="Konno N."/>
        </authorList>
    </citation>
    <scope>NUCLEOTIDE SEQUENCE [LARGE SCALE GENOMIC DNA]</scope>
    <source>
        <strain evidence="2 3">NBRC 111202</strain>
    </source>
</reference>
<feature type="region of interest" description="Disordered" evidence="1">
    <location>
        <begin position="1"/>
        <end position="20"/>
    </location>
</feature>
<evidence type="ECO:0000256" key="1">
    <source>
        <dbReference type="SAM" id="MobiDB-lite"/>
    </source>
</evidence>
<comment type="caution">
    <text evidence="2">The sequence shown here is derived from an EMBL/GenBank/DDBJ whole genome shotgun (WGS) entry which is preliminary data.</text>
</comment>